<evidence type="ECO:0000256" key="1">
    <source>
        <dbReference type="SAM" id="MobiDB-lite"/>
    </source>
</evidence>
<dbReference type="EMBL" id="CP114014">
    <property type="protein sequence ID" value="XAY06259.1"/>
    <property type="molecule type" value="Genomic_DNA"/>
</dbReference>
<reference evidence="2" key="1">
    <citation type="submission" date="2022-12" db="EMBL/GenBank/DDBJ databases">
        <title>Paraconexibacter alkalitolerans sp. nov. and Baekduia alba sp. nov., isolated from soil and emended description of the genera Paraconexibacter (Chun et al., 2020) and Baekduia (An et al., 2020).</title>
        <authorList>
            <person name="Vieira S."/>
            <person name="Huber K.J."/>
            <person name="Geppert A."/>
            <person name="Wolf J."/>
            <person name="Neumann-Schaal M."/>
            <person name="Muesken M."/>
            <person name="Overmann J."/>
        </authorList>
    </citation>
    <scope>NUCLEOTIDE SEQUENCE</scope>
    <source>
        <strain evidence="2">AEG42_29</strain>
    </source>
</reference>
<accession>A0AAU7AXV6</accession>
<name>A0AAU7AXV6_9ACTN</name>
<feature type="region of interest" description="Disordered" evidence="1">
    <location>
        <begin position="1"/>
        <end position="21"/>
    </location>
</feature>
<feature type="compositionally biased region" description="Basic and acidic residues" evidence="1">
    <location>
        <begin position="35"/>
        <end position="49"/>
    </location>
</feature>
<evidence type="ECO:0000313" key="2">
    <source>
        <dbReference type="EMBL" id="XAY06259.1"/>
    </source>
</evidence>
<proteinExistence type="predicted"/>
<dbReference type="KEGG" id="parq:DSM112329_03127"/>
<feature type="compositionally biased region" description="Basic and acidic residues" evidence="1">
    <location>
        <begin position="74"/>
        <end position="90"/>
    </location>
</feature>
<sequence length="106" mass="11259">MGAGYLRPAQRVTTDSGVGAGSQAANIAYGRLRSGDDGARVRKTTDLSTRRPPAADVQRRRARSSPTPVSAGDPDLRADRKDLKADAGRRLEEAVAREATLAKRAT</sequence>
<gene>
    <name evidence="2" type="ORF">DSM112329_03127</name>
</gene>
<organism evidence="2">
    <name type="scientific">Paraconexibacter sp. AEG42_29</name>
    <dbReference type="NCBI Taxonomy" id="2997339"/>
    <lineage>
        <taxon>Bacteria</taxon>
        <taxon>Bacillati</taxon>
        <taxon>Actinomycetota</taxon>
        <taxon>Thermoleophilia</taxon>
        <taxon>Solirubrobacterales</taxon>
        <taxon>Paraconexibacteraceae</taxon>
        <taxon>Paraconexibacter</taxon>
    </lineage>
</organism>
<dbReference type="AlphaFoldDB" id="A0AAU7AXV6"/>
<feature type="region of interest" description="Disordered" evidence="1">
    <location>
        <begin position="35"/>
        <end position="90"/>
    </location>
</feature>
<protein>
    <submittedName>
        <fullName evidence="2">Uncharacterized protein</fullName>
    </submittedName>
</protein>